<dbReference type="STRING" id="70415.A0A5S6Q075"/>
<keyword evidence="1" id="KW-0862">Zinc</keyword>
<evidence type="ECO:0000256" key="1">
    <source>
        <dbReference type="PROSITE-ProRule" id="PRU00723"/>
    </source>
</evidence>
<dbReference type="InterPro" id="IPR000571">
    <property type="entry name" value="Znf_CCCH"/>
</dbReference>
<dbReference type="PROSITE" id="PS50103">
    <property type="entry name" value="ZF_C3H1"/>
    <property type="match status" value="2"/>
</dbReference>
<evidence type="ECO:0000256" key="2">
    <source>
        <dbReference type="SAM" id="MobiDB-lite"/>
    </source>
</evidence>
<feature type="domain" description="C3H1-type" evidence="3">
    <location>
        <begin position="36"/>
        <end position="57"/>
    </location>
</feature>
<dbReference type="Pfam" id="PF15663">
    <property type="entry name" value="zf-CCCH_3"/>
    <property type="match status" value="1"/>
</dbReference>
<dbReference type="SMART" id="SM00356">
    <property type="entry name" value="ZnF_C3H1"/>
    <property type="match status" value="2"/>
</dbReference>
<dbReference type="PANTHER" id="PTHR15725">
    <property type="entry name" value="ZN-FINGER, C-X8-C-X5-C-X3-H TYPE-CONTAINING"/>
    <property type="match status" value="1"/>
</dbReference>
<dbReference type="Gene3D" id="4.10.1000.10">
    <property type="entry name" value="Zinc finger, CCCH-type"/>
    <property type="match status" value="1"/>
</dbReference>
<proteinExistence type="predicted"/>
<evidence type="ECO:0000313" key="5">
    <source>
        <dbReference type="WBParaSite" id="TMUE_0000000372.1"/>
    </source>
</evidence>
<feature type="compositionally biased region" description="Low complexity" evidence="2">
    <location>
        <begin position="141"/>
        <end position="160"/>
    </location>
</feature>
<evidence type="ECO:0000259" key="3">
    <source>
        <dbReference type="PROSITE" id="PS50103"/>
    </source>
</evidence>
<dbReference type="InterPro" id="IPR041686">
    <property type="entry name" value="Znf-CCCH_3"/>
</dbReference>
<keyword evidence="1" id="KW-0863">Zinc-finger</keyword>
<dbReference type="WBParaSite" id="TMUE_0000000372.1">
    <property type="protein sequence ID" value="TMUE_0000000372.1"/>
    <property type="gene ID" value="WBGene00296312"/>
</dbReference>
<feature type="zinc finger region" description="C3H1-type" evidence="1">
    <location>
        <begin position="36"/>
        <end position="57"/>
    </location>
</feature>
<sequence>MSSSGNDCYFYYYSRCAKGERCCFRHSEPALGTELVCKAWQNNRCVRANCPYRHMVIDNPRIQTPCYWENQPSGCLKKHCLFKHSKPRDEKMSYMDYNPPKINRSLKRVHPVESHGQSPGSTEGPQGSPLVDNSAGVQKNANSRSAVADADAACSGAEENGSGDDDSADSNEITVTVGATIDRFHELEERFGSFSRSPPRKSRLTIRHNADFPPQTPGD</sequence>
<feature type="domain" description="C3H1-type" evidence="3">
    <location>
        <begin position="2"/>
        <end position="29"/>
    </location>
</feature>
<feature type="zinc finger region" description="C3H1-type" evidence="1">
    <location>
        <begin position="2"/>
        <end position="29"/>
    </location>
</feature>
<feature type="region of interest" description="Disordered" evidence="2">
    <location>
        <begin position="190"/>
        <end position="219"/>
    </location>
</feature>
<reference evidence="5" key="1">
    <citation type="submission" date="2019-12" db="UniProtKB">
        <authorList>
            <consortium name="WormBaseParasite"/>
        </authorList>
    </citation>
    <scope>IDENTIFICATION</scope>
</reference>
<keyword evidence="4" id="KW-1185">Reference proteome</keyword>
<dbReference type="GO" id="GO:0008270">
    <property type="term" value="F:zinc ion binding"/>
    <property type="evidence" value="ECO:0007669"/>
    <property type="project" value="UniProtKB-KW"/>
</dbReference>
<feature type="region of interest" description="Disordered" evidence="2">
    <location>
        <begin position="109"/>
        <end position="174"/>
    </location>
</feature>
<feature type="compositionally biased region" description="Polar residues" evidence="2">
    <location>
        <begin position="115"/>
        <end position="125"/>
    </location>
</feature>
<keyword evidence="1" id="KW-0479">Metal-binding</keyword>
<evidence type="ECO:0000313" key="4">
    <source>
        <dbReference type="Proteomes" id="UP000046395"/>
    </source>
</evidence>
<protein>
    <submittedName>
        <fullName evidence="5">C3H1-type domain-containing protein</fullName>
    </submittedName>
</protein>
<name>A0A5S6Q075_TRIMR</name>
<organism evidence="4 5">
    <name type="scientific">Trichuris muris</name>
    <name type="common">Mouse whipworm</name>
    <dbReference type="NCBI Taxonomy" id="70415"/>
    <lineage>
        <taxon>Eukaryota</taxon>
        <taxon>Metazoa</taxon>
        <taxon>Ecdysozoa</taxon>
        <taxon>Nematoda</taxon>
        <taxon>Enoplea</taxon>
        <taxon>Dorylaimia</taxon>
        <taxon>Trichinellida</taxon>
        <taxon>Trichuridae</taxon>
        <taxon>Trichuris</taxon>
    </lineage>
</organism>
<dbReference type="Proteomes" id="UP000046395">
    <property type="component" value="Unassembled WGS sequence"/>
</dbReference>
<dbReference type="PANTHER" id="PTHR15725:SF14">
    <property type="entry name" value="ZINC FINGER CCCH DOMAIN-CONTAINING PROTEIN 11A"/>
    <property type="match status" value="1"/>
</dbReference>
<dbReference type="AlphaFoldDB" id="A0A5S6Q075"/>
<accession>A0A5S6Q075</accession>